<sequence>MWFQHLNQGYQAIQFGVFGNLGLLLCVLENHFSSYATIVLHNNHTTNLALHLC</sequence>
<gene>
    <name evidence="1" type="ORF">NP493_248g00023</name>
</gene>
<comment type="caution">
    <text evidence="1">The sequence shown here is derived from an EMBL/GenBank/DDBJ whole genome shotgun (WGS) entry which is preliminary data.</text>
</comment>
<dbReference type="AlphaFoldDB" id="A0AAD9UD44"/>
<evidence type="ECO:0000313" key="2">
    <source>
        <dbReference type="Proteomes" id="UP001209878"/>
    </source>
</evidence>
<evidence type="ECO:0000313" key="1">
    <source>
        <dbReference type="EMBL" id="KAK2184984.1"/>
    </source>
</evidence>
<keyword evidence="2" id="KW-1185">Reference proteome</keyword>
<proteinExistence type="predicted"/>
<dbReference type="EMBL" id="JAODUO010000247">
    <property type="protein sequence ID" value="KAK2184984.1"/>
    <property type="molecule type" value="Genomic_DNA"/>
</dbReference>
<accession>A0AAD9UD44</accession>
<reference evidence="1" key="1">
    <citation type="journal article" date="2023" name="Mol. Biol. Evol.">
        <title>Third-Generation Sequencing Reveals the Adaptive Role of the Epigenome in Three Deep-Sea Polychaetes.</title>
        <authorList>
            <person name="Perez M."/>
            <person name="Aroh O."/>
            <person name="Sun Y."/>
            <person name="Lan Y."/>
            <person name="Juniper S.K."/>
            <person name="Young C.R."/>
            <person name="Angers B."/>
            <person name="Qian P.Y."/>
        </authorList>
    </citation>
    <scope>NUCLEOTIDE SEQUENCE</scope>
    <source>
        <strain evidence="1">R07B-5</strain>
    </source>
</reference>
<name>A0AAD9UD44_RIDPI</name>
<organism evidence="1 2">
    <name type="scientific">Ridgeia piscesae</name>
    <name type="common">Tubeworm</name>
    <dbReference type="NCBI Taxonomy" id="27915"/>
    <lineage>
        <taxon>Eukaryota</taxon>
        <taxon>Metazoa</taxon>
        <taxon>Spiralia</taxon>
        <taxon>Lophotrochozoa</taxon>
        <taxon>Annelida</taxon>
        <taxon>Polychaeta</taxon>
        <taxon>Sedentaria</taxon>
        <taxon>Canalipalpata</taxon>
        <taxon>Sabellida</taxon>
        <taxon>Siboglinidae</taxon>
        <taxon>Ridgeia</taxon>
    </lineage>
</organism>
<protein>
    <submittedName>
        <fullName evidence="1">Uncharacterized protein</fullName>
    </submittedName>
</protein>
<dbReference type="Proteomes" id="UP001209878">
    <property type="component" value="Unassembled WGS sequence"/>
</dbReference>